<dbReference type="EMBL" id="CAMKVN010001669">
    <property type="protein sequence ID" value="CAI2177424.1"/>
    <property type="molecule type" value="Genomic_DNA"/>
</dbReference>
<sequence>MFRSLVRINKQQLNKKVTNFRRSASTTTPAISEVVNRWSTLSVDEQTNVTKQIEDLQKQDWQKLSLEEKKAAYYLAFGNHGPREEFGQSGKTGKIIAGVSGVIIIGSGLYYLSKIAVTDKPRTINKEWEEATNERMIEQKSDPISGISSEGYKGKGYVVSE</sequence>
<keyword evidence="3 10" id="KW-0812">Transmembrane</keyword>
<dbReference type="OrthoDB" id="186013at2759"/>
<keyword evidence="5" id="KW-0809">Transit peptide</keyword>
<dbReference type="PANTHER" id="PTHR10707">
    <property type="entry name" value="CYTOCHROME C OXIDASE SUBUNIT IV"/>
    <property type="match status" value="1"/>
</dbReference>
<dbReference type="GO" id="GO:0045277">
    <property type="term" value="C:respiratory chain complex IV"/>
    <property type="evidence" value="ECO:0007669"/>
    <property type="project" value="InterPro"/>
</dbReference>
<dbReference type="GO" id="GO:0005743">
    <property type="term" value="C:mitochondrial inner membrane"/>
    <property type="evidence" value="ECO:0007669"/>
    <property type="project" value="UniProtKB-SubCell"/>
</dbReference>
<evidence type="ECO:0000256" key="5">
    <source>
        <dbReference type="ARBA" id="ARBA00022946"/>
    </source>
</evidence>
<keyword evidence="7" id="KW-0560">Oxidoreductase</keyword>
<keyword evidence="8" id="KW-0496">Mitochondrion</keyword>
<evidence type="ECO:0000256" key="7">
    <source>
        <dbReference type="ARBA" id="ARBA00023002"/>
    </source>
</evidence>
<dbReference type="GO" id="GO:0006123">
    <property type="term" value="P:mitochondrial electron transport, cytochrome c to oxygen"/>
    <property type="evidence" value="ECO:0007669"/>
    <property type="project" value="InterPro"/>
</dbReference>
<protein>
    <submittedName>
        <fullName evidence="11">17426_t:CDS:1</fullName>
    </submittedName>
</protein>
<evidence type="ECO:0000313" key="12">
    <source>
        <dbReference type="Proteomes" id="UP001153678"/>
    </source>
</evidence>
<dbReference type="SUPFAM" id="SSF81406">
    <property type="entry name" value="Mitochondrial cytochrome c oxidase subunit IV"/>
    <property type="match status" value="1"/>
</dbReference>
<dbReference type="AlphaFoldDB" id="A0A9W4SP35"/>
<dbReference type="InterPro" id="IPR036639">
    <property type="entry name" value="Cyt_c_oxidase_su4_sf"/>
</dbReference>
<comment type="similarity">
    <text evidence="2">Belongs to the cytochrome c oxidase IV family.</text>
</comment>
<evidence type="ECO:0000256" key="4">
    <source>
        <dbReference type="ARBA" id="ARBA00022792"/>
    </source>
</evidence>
<dbReference type="PANTHER" id="PTHR10707:SF10">
    <property type="entry name" value="CYTOCHROME C OXIDASE SUBUNIT 4"/>
    <property type="match status" value="1"/>
</dbReference>
<evidence type="ECO:0000256" key="2">
    <source>
        <dbReference type="ARBA" id="ARBA00008135"/>
    </source>
</evidence>
<evidence type="ECO:0000256" key="10">
    <source>
        <dbReference type="SAM" id="Phobius"/>
    </source>
</evidence>
<keyword evidence="6 10" id="KW-1133">Transmembrane helix</keyword>
<gene>
    <name evidence="11" type="ORF">FWILDA_LOCUS8080</name>
</gene>
<evidence type="ECO:0000313" key="11">
    <source>
        <dbReference type="EMBL" id="CAI2177424.1"/>
    </source>
</evidence>
<proteinExistence type="inferred from homology"/>
<accession>A0A9W4SP35</accession>
<dbReference type="CDD" id="cd00922">
    <property type="entry name" value="Cyt_c_Oxidase_IV"/>
    <property type="match status" value="1"/>
</dbReference>
<evidence type="ECO:0000256" key="8">
    <source>
        <dbReference type="ARBA" id="ARBA00023128"/>
    </source>
</evidence>
<evidence type="ECO:0000256" key="1">
    <source>
        <dbReference type="ARBA" id="ARBA00004434"/>
    </source>
</evidence>
<comment type="subcellular location">
    <subcellularLocation>
        <location evidence="1">Mitochondrion inner membrane</location>
        <topology evidence="1">Single-pass membrane protein</topology>
    </subcellularLocation>
</comment>
<name>A0A9W4SP35_9GLOM</name>
<evidence type="ECO:0000256" key="3">
    <source>
        <dbReference type="ARBA" id="ARBA00022692"/>
    </source>
</evidence>
<dbReference type="Gene3D" id="1.10.442.10">
    <property type="entry name" value="Cytochrome c oxidase subunit IV"/>
    <property type="match status" value="1"/>
</dbReference>
<keyword evidence="4" id="KW-0999">Mitochondrion inner membrane</keyword>
<keyword evidence="12" id="KW-1185">Reference proteome</keyword>
<organism evidence="11 12">
    <name type="scientific">Funneliformis geosporum</name>
    <dbReference type="NCBI Taxonomy" id="1117311"/>
    <lineage>
        <taxon>Eukaryota</taxon>
        <taxon>Fungi</taxon>
        <taxon>Fungi incertae sedis</taxon>
        <taxon>Mucoromycota</taxon>
        <taxon>Glomeromycotina</taxon>
        <taxon>Glomeromycetes</taxon>
        <taxon>Glomerales</taxon>
        <taxon>Glomeraceae</taxon>
        <taxon>Funneliformis</taxon>
    </lineage>
</organism>
<dbReference type="GO" id="GO:0016491">
    <property type="term" value="F:oxidoreductase activity"/>
    <property type="evidence" value="ECO:0007669"/>
    <property type="project" value="UniProtKB-KW"/>
</dbReference>
<dbReference type="InterPro" id="IPR004203">
    <property type="entry name" value="Cyt_c_oxidase_su4_fam"/>
</dbReference>
<comment type="caution">
    <text evidence="11">The sequence shown here is derived from an EMBL/GenBank/DDBJ whole genome shotgun (WGS) entry which is preliminary data.</text>
</comment>
<feature type="transmembrane region" description="Helical" evidence="10">
    <location>
        <begin position="95"/>
        <end position="113"/>
    </location>
</feature>
<evidence type="ECO:0000256" key="9">
    <source>
        <dbReference type="ARBA" id="ARBA00023136"/>
    </source>
</evidence>
<keyword evidence="9 10" id="KW-0472">Membrane</keyword>
<dbReference type="Proteomes" id="UP001153678">
    <property type="component" value="Unassembled WGS sequence"/>
</dbReference>
<evidence type="ECO:0000256" key="6">
    <source>
        <dbReference type="ARBA" id="ARBA00022989"/>
    </source>
</evidence>
<reference evidence="11" key="1">
    <citation type="submission" date="2022-08" db="EMBL/GenBank/DDBJ databases">
        <authorList>
            <person name="Kallberg Y."/>
            <person name="Tangrot J."/>
            <person name="Rosling A."/>
        </authorList>
    </citation>
    <scope>NUCLEOTIDE SEQUENCE</scope>
    <source>
        <strain evidence="11">Wild A</strain>
    </source>
</reference>
<dbReference type="Pfam" id="PF02936">
    <property type="entry name" value="COX4"/>
    <property type="match status" value="1"/>
</dbReference>